<reference evidence="2" key="1">
    <citation type="journal article" date="2019" name="Int. J. Syst. Evol. Microbiol.">
        <title>The Global Catalogue of Microorganisms (GCM) 10K type strain sequencing project: providing services to taxonomists for standard genome sequencing and annotation.</title>
        <authorList>
            <consortium name="The Broad Institute Genomics Platform"/>
            <consortium name="The Broad Institute Genome Sequencing Center for Infectious Disease"/>
            <person name="Wu L."/>
            <person name="Ma J."/>
        </authorList>
    </citation>
    <scope>NUCLEOTIDE SEQUENCE [LARGE SCALE GENOMIC DNA]</scope>
    <source>
        <strain evidence="2">JCM 18958</strain>
    </source>
</reference>
<keyword evidence="2" id="KW-1185">Reference proteome</keyword>
<gene>
    <name evidence="1" type="ORF">GCM10025781_07880</name>
</gene>
<dbReference type="SUPFAM" id="SSF53474">
    <property type="entry name" value="alpha/beta-Hydrolases"/>
    <property type="match status" value="1"/>
</dbReference>
<dbReference type="InterPro" id="IPR029058">
    <property type="entry name" value="AB_hydrolase_fold"/>
</dbReference>
<accession>A0ABP8WNX0</accession>
<evidence type="ECO:0000313" key="2">
    <source>
        <dbReference type="Proteomes" id="UP001501446"/>
    </source>
</evidence>
<protein>
    <recommendedName>
        <fullName evidence="3">Polyhydroxybutyrate depolymerase</fullName>
    </recommendedName>
</protein>
<evidence type="ECO:0000313" key="1">
    <source>
        <dbReference type="EMBL" id="GAA4693002.1"/>
    </source>
</evidence>
<name>A0ABP8WNX0_9MICC</name>
<dbReference type="EMBL" id="BAABLN010000008">
    <property type="protein sequence ID" value="GAA4693002.1"/>
    <property type="molecule type" value="Genomic_DNA"/>
</dbReference>
<evidence type="ECO:0008006" key="3">
    <source>
        <dbReference type="Google" id="ProtNLM"/>
    </source>
</evidence>
<dbReference type="RefSeq" id="WP_345310625.1">
    <property type="nucleotide sequence ID" value="NZ_BAABLN010000008.1"/>
</dbReference>
<comment type="caution">
    <text evidence="1">The sequence shown here is derived from an EMBL/GenBank/DDBJ whole genome shotgun (WGS) entry which is preliminary data.</text>
</comment>
<proteinExistence type="predicted"/>
<sequence length="313" mass="33303">MPTRQSGDGSLSVISRVALGAALLLALGTVLSPLLFSFDPDEETSAVSCTTYGLAADDPRAEPTQIIDASFRAGTTYSAAGELGEMAQTFTHNGLTGQYHVIDGGVDTNKPVGLVMHLHGDGAREYHDPSGRVTCLAAVAASHNALLVVPRSPDKTGAPTWWEDLKGNRDWLTSLVNDRILQDYPVDRNRITWMGYSGGAEMLSYGILAGPRQLVTGGAALVGGGGAPQGLTTDPTESQLETMPLWWVTGTEDDGSTTSAPFDAVSAAESGAAFYDDQGFERVDLQLLTGRNHYNMPDARILDDLMKTVEQDR</sequence>
<organism evidence="1 2">
    <name type="scientific">Kocuria gwangalliensis</name>
    <dbReference type="NCBI Taxonomy" id="501592"/>
    <lineage>
        <taxon>Bacteria</taxon>
        <taxon>Bacillati</taxon>
        <taxon>Actinomycetota</taxon>
        <taxon>Actinomycetes</taxon>
        <taxon>Micrococcales</taxon>
        <taxon>Micrococcaceae</taxon>
        <taxon>Kocuria</taxon>
    </lineage>
</organism>
<dbReference type="Gene3D" id="3.40.50.1820">
    <property type="entry name" value="alpha/beta hydrolase"/>
    <property type="match status" value="1"/>
</dbReference>
<dbReference type="Proteomes" id="UP001501446">
    <property type="component" value="Unassembled WGS sequence"/>
</dbReference>